<dbReference type="InterPro" id="IPR041916">
    <property type="entry name" value="Anti_sigma_zinc_sf"/>
</dbReference>
<dbReference type="AlphaFoldDB" id="A0AA37Q323"/>
<dbReference type="SUPFAM" id="SSF49464">
    <property type="entry name" value="Carboxypeptidase regulatory domain-like"/>
    <property type="match status" value="1"/>
</dbReference>
<dbReference type="InterPro" id="IPR008969">
    <property type="entry name" value="CarboxyPept-like_regulatory"/>
</dbReference>
<protein>
    <recommendedName>
        <fullName evidence="1">Putative zinc-finger domain-containing protein</fullName>
    </recommendedName>
</protein>
<evidence type="ECO:0000259" key="1">
    <source>
        <dbReference type="Pfam" id="PF13490"/>
    </source>
</evidence>
<feature type="domain" description="Putative zinc-finger" evidence="1">
    <location>
        <begin position="23"/>
        <end position="48"/>
    </location>
</feature>
<evidence type="ECO:0000313" key="3">
    <source>
        <dbReference type="Proteomes" id="UP001161325"/>
    </source>
</evidence>
<organism evidence="2 3">
    <name type="scientific">Roseisolibacter agri</name>
    <dbReference type="NCBI Taxonomy" id="2014610"/>
    <lineage>
        <taxon>Bacteria</taxon>
        <taxon>Pseudomonadati</taxon>
        <taxon>Gemmatimonadota</taxon>
        <taxon>Gemmatimonadia</taxon>
        <taxon>Gemmatimonadales</taxon>
        <taxon>Gemmatimonadaceae</taxon>
        <taxon>Roseisolibacter</taxon>
    </lineage>
</organism>
<accession>A0AA37Q323</accession>
<sequence length="467" mass="47232">MHEERPMTADGWDGVHLGEATAHAWLDGALPPDEAARAEAHVATCPDCTALVAEARGLIAGASRILGALDAVPAGVVPAAAPVAVPTIRPPATRRWWTGAPARAAAAVLLLAGGSAVVLRDRGVKSASTEVAQPVEMLESRAMADQVADSTALASEPMVTPAPAVAAAPEPARRMAARTRAADVAPAPPSPAAELASAPMAAPPMAPAPMPAPAAPVAVGESRRELAPSAAKSVTADAMALAGNVSGTARGLVSGRVVTPDGRPIAGAQVQIAGTTAGAVTDSIGAFRVQSPLRGAATLLTRRVGYAMDSLRVLTRGEDTSSTTIVLKPSALALEAVVTGVAGGTARPLTGRRDAVSTVAGCWVVRPERAWTAAAPALPDTLRLDRAGTASVGDERGRAAWRDGRWTAVDTATVTVTMPATGGEMTLALRRAAGDWRGTATWTATPPATRDVAPADVRLVATRCSAR</sequence>
<dbReference type="EMBL" id="BRXS01000003">
    <property type="protein sequence ID" value="GLC25479.1"/>
    <property type="molecule type" value="Genomic_DNA"/>
</dbReference>
<comment type="caution">
    <text evidence="2">The sequence shown here is derived from an EMBL/GenBank/DDBJ whole genome shotgun (WGS) entry which is preliminary data.</text>
</comment>
<proteinExistence type="predicted"/>
<evidence type="ECO:0000313" key="2">
    <source>
        <dbReference type="EMBL" id="GLC25479.1"/>
    </source>
</evidence>
<reference evidence="2" key="1">
    <citation type="submission" date="2022-08" db="EMBL/GenBank/DDBJ databases">
        <title>Draft genome sequencing of Roseisolibacter agri AW1220.</title>
        <authorList>
            <person name="Tobiishi Y."/>
            <person name="Tonouchi A."/>
        </authorList>
    </citation>
    <scope>NUCLEOTIDE SEQUENCE</scope>
    <source>
        <strain evidence="2">AW1220</strain>
    </source>
</reference>
<name>A0AA37Q323_9BACT</name>
<dbReference type="Pfam" id="PF13715">
    <property type="entry name" value="CarbopepD_reg_2"/>
    <property type="match status" value="1"/>
</dbReference>
<dbReference type="Gene3D" id="2.60.40.1120">
    <property type="entry name" value="Carboxypeptidase-like, regulatory domain"/>
    <property type="match status" value="1"/>
</dbReference>
<keyword evidence="3" id="KW-1185">Reference proteome</keyword>
<dbReference type="Gene3D" id="1.10.10.1320">
    <property type="entry name" value="Anti-sigma factor, zinc-finger domain"/>
    <property type="match status" value="1"/>
</dbReference>
<dbReference type="InterPro" id="IPR027383">
    <property type="entry name" value="Znf_put"/>
</dbReference>
<gene>
    <name evidence="2" type="ORF">rosag_19920</name>
</gene>
<dbReference type="Pfam" id="PF13490">
    <property type="entry name" value="zf-HC2"/>
    <property type="match status" value="1"/>
</dbReference>
<dbReference type="Proteomes" id="UP001161325">
    <property type="component" value="Unassembled WGS sequence"/>
</dbReference>